<dbReference type="GO" id="GO:0006281">
    <property type="term" value="P:DNA repair"/>
    <property type="evidence" value="ECO:0007669"/>
    <property type="project" value="UniProtKB-KW"/>
</dbReference>
<sequence>MTLFSLLRTHVAAVDAMTEVGAADLSRLLHSKRNEYDAIVTSRKRKLRELFAVATHAESLPRDGFTNPDATEPTPAESQFLQANDILQDKLFDDATLPKRSEPNVGFFVQSLHNVLFPPVEPQPMPTAVAARTNVSTPSQAIKQSSTVASIARPGQPALVGRGTPISSVSSPLSAAVDPKSSASPLSSVPNAPAAPVLSNREARPTPSVAISVGTVDVKTKQPTPISFPPGTKGSPSTAPAQSSSNSTGGDRSGFAGPETNGRLGPNTNALEARKASDAVSSPGSTAASVATPQVHTASTDTSPDKEVSPKLIPAQEKLQPARTGGQQMPPMIQEHRGSENAAASAVESAEEQLLQESRRSAQAATLQPPARDTSKPAATLNSGPRASQAPSAATNAAAAKPSEIPDSQEEVSDKMDVDTADPAKEALATAPTNQERKPSIPSQSTVLPPPQSPSKETAQVSERAVTRVSSGAMRLKSVNEIVGATPKAAASTDRGLTQDFDNQLTPLTSTSQSPSSRYRHVRPQSRGQVSTVLFGKQPKRTEEKSAAPDEKDILKPEDDYFTPLFVQGFTNSSSWMQPMEKLLYQANKTIATPDALLALQDHQACKVLRRVYHLQQNDKWSLRQPKRCPEPTRQASQWDVLIKEVKWMRTDFREERKWKMALARNLAYACAEWHAASPEFRKEMQVPAHIPPKAHPVADVSMADADEDGLENQPTPDLVSSADSPQNIEELSEDFVETVAPSAIFALQEDDLVFGLRRSPTADRLLDELPMYSSPLQVPKVDPLNPDFDPDALWRRPALPLSKYVEGRMKVVAPVPPRKRSRFEYEDDSSDDEVEHLFPSENRVHHVRLPPASDAVSLFKPEMKHTRDRLHAGHQFRPPSEHPMPVQSFYECRSPSQWTQSEDDELRSLVREYTYNWPLISGMLSSRSQFTSGAERRTPWECFERWINLEGLPADMSKTQYFKAYNSRIEAAQRVIMQQNQLAAQQASASGNNTTPLRRRPSVPLRVERRRNQKHLTLIDAMRKLAKKRETQQQKQQQTAAQSAANKKSFDTSNQRLPTKTPRDYSLLRWERDQALAERMAQYAAKQDAQRRAAMQAARGQSQAGQAPTGQPQVAQGGVPAAQQINHAGAVNGVNGVNGVQRSNIPSQAAIAAAAAAAAAQQGRPRMPLQAPVNGMANGGGVQAHMNGGLAAPVAHMNAQPQMQAALQAQQQQQHQQRVQMTPSQAELLIRAQRLAEQQRNAIQMQQQQQQQQLPQQHQQHMQQQQQQQQQQAQAQQNNAGTPGSQGTQGSPPMRNGVANMNQQNFMNNAQNILAQYGANGGHGTPKAGLHMPSLAAGSPGQAQARPQPQFPNNISAQLAQLEANFLAKNPSLTPEQTRQLATEHLTRAMMQQRQSAMNAAAGGAAAAALANATPGITNGMTATTSPHQYAALLRQQQQQQANQAAQSASPVPQAQQIAHQRQSSEGSTPNVPK</sequence>
<evidence type="ECO:0000313" key="12">
    <source>
        <dbReference type="EMBL" id="KAK0386299.1"/>
    </source>
</evidence>
<evidence type="ECO:0000256" key="6">
    <source>
        <dbReference type="ARBA" id="ARBA00023242"/>
    </source>
</evidence>
<dbReference type="Gene3D" id="1.10.10.60">
    <property type="entry name" value="Homeodomain-like"/>
    <property type="match status" value="1"/>
</dbReference>
<feature type="compositionally biased region" description="Low complexity" evidence="9">
    <location>
        <begin position="387"/>
        <end position="400"/>
    </location>
</feature>
<keyword evidence="13" id="KW-1185">Reference proteome</keyword>
<dbReference type="InterPro" id="IPR009057">
    <property type="entry name" value="Homeodomain-like_sf"/>
</dbReference>
<feature type="region of interest" description="Disordered" evidence="9">
    <location>
        <begin position="1027"/>
        <end position="1067"/>
    </location>
</feature>
<keyword evidence="4" id="KW-0156">Chromatin regulator</keyword>
<protein>
    <recommendedName>
        <fullName evidence="8">Vacuolar import and degradation protein 21</fullName>
    </recommendedName>
</protein>
<feature type="region of interest" description="Disordered" evidence="9">
    <location>
        <begin position="984"/>
        <end position="1015"/>
    </location>
</feature>
<dbReference type="GO" id="GO:0035267">
    <property type="term" value="C:NuA4 histone acetyltransferase complex"/>
    <property type="evidence" value="ECO:0007669"/>
    <property type="project" value="TreeGrafter"/>
</dbReference>
<dbReference type="SMART" id="SM00717">
    <property type="entry name" value="SANT"/>
    <property type="match status" value="1"/>
</dbReference>
<dbReference type="InterPro" id="IPR014012">
    <property type="entry name" value="HSA_dom"/>
</dbReference>
<dbReference type="Proteomes" id="UP001175261">
    <property type="component" value="Unassembled WGS sequence"/>
</dbReference>
<feature type="compositionally biased region" description="Low complexity" evidence="9">
    <location>
        <begin position="1435"/>
        <end position="1460"/>
    </location>
</feature>
<feature type="compositionally biased region" description="Low complexity" evidence="9">
    <location>
        <begin position="1203"/>
        <end position="1221"/>
    </location>
</feature>
<feature type="compositionally biased region" description="Basic and acidic residues" evidence="9">
    <location>
        <begin position="412"/>
        <end position="425"/>
    </location>
</feature>
<dbReference type="SUPFAM" id="SSF46689">
    <property type="entry name" value="Homeodomain-like"/>
    <property type="match status" value="1"/>
</dbReference>
<feature type="region of interest" description="Disordered" evidence="9">
    <location>
        <begin position="139"/>
        <end position="472"/>
    </location>
</feature>
<evidence type="ECO:0000256" key="3">
    <source>
        <dbReference type="ARBA" id="ARBA00022763"/>
    </source>
</evidence>
<feature type="compositionally biased region" description="Basic and acidic residues" evidence="9">
    <location>
        <begin position="540"/>
        <end position="551"/>
    </location>
</feature>
<dbReference type="InterPro" id="IPR001005">
    <property type="entry name" value="SANT/Myb"/>
</dbReference>
<dbReference type="Pfam" id="PF07529">
    <property type="entry name" value="HSA"/>
    <property type="match status" value="1"/>
</dbReference>
<evidence type="ECO:0000259" key="11">
    <source>
        <dbReference type="PROSITE" id="PS51204"/>
    </source>
</evidence>
<feature type="domain" description="HSA" evidence="11">
    <location>
        <begin position="626"/>
        <end position="701"/>
    </location>
</feature>
<evidence type="ECO:0000256" key="5">
    <source>
        <dbReference type="ARBA" id="ARBA00023204"/>
    </source>
</evidence>
<keyword evidence="5" id="KW-0234">DNA repair</keyword>
<feature type="compositionally biased region" description="Polar residues" evidence="9">
    <location>
        <begin position="1279"/>
        <end position="1292"/>
    </location>
</feature>
<dbReference type="PANTHER" id="PTHR46459">
    <property type="entry name" value="E1A-BINDING PROTEIN P400-RELATED"/>
    <property type="match status" value="1"/>
</dbReference>
<organism evidence="12 13">
    <name type="scientific">Sarocladium strictum</name>
    <name type="common">Black bundle disease fungus</name>
    <name type="synonym">Acremonium strictum</name>
    <dbReference type="NCBI Taxonomy" id="5046"/>
    <lineage>
        <taxon>Eukaryota</taxon>
        <taxon>Fungi</taxon>
        <taxon>Dikarya</taxon>
        <taxon>Ascomycota</taxon>
        <taxon>Pezizomycotina</taxon>
        <taxon>Sordariomycetes</taxon>
        <taxon>Hypocreomycetidae</taxon>
        <taxon>Hypocreales</taxon>
        <taxon>Sarocladiaceae</taxon>
        <taxon>Sarocladium</taxon>
    </lineage>
</organism>
<dbReference type="PROSITE" id="PS50090">
    <property type="entry name" value="MYB_LIKE"/>
    <property type="match status" value="1"/>
</dbReference>
<comment type="function">
    <text evidence="7">Component of the NuA4 histone acetyltransferase complex which is involved in transcriptional activation of selected genes principally by acetylation of nucleosomal histone H4 and H2A. The NuA4 complex is also involved in DNA repair.</text>
</comment>
<dbReference type="GO" id="GO:0006325">
    <property type="term" value="P:chromatin organization"/>
    <property type="evidence" value="ECO:0007669"/>
    <property type="project" value="UniProtKB-KW"/>
</dbReference>
<feature type="compositionally biased region" description="Low complexity" evidence="9">
    <location>
        <begin position="504"/>
        <end position="517"/>
    </location>
</feature>
<evidence type="ECO:0000256" key="2">
    <source>
        <dbReference type="ARBA" id="ARBA00008913"/>
    </source>
</evidence>
<feature type="compositionally biased region" description="Polar residues" evidence="9">
    <location>
        <begin position="1461"/>
        <end position="1475"/>
    </location>
</feature>
<evidence type="ECO:0000313" key="13">
    <source>
        <dbReference type="Proteomes" id="UP001175261"/>
    </source>
</evidence>
<dbReference type="CDD" id="cd00167">
    <property type="entry name" value="SANT"/>
    <property type="match status" value="1"/>
</dbReference>
<keyword evidence="3" id="KW-0227">DNA damage</keyword>
<feature type="region of interest" description="Disordered" evidence="9">
    <location>
        <begin position="1318"/>
        <end position="1348"/>
    </location>
</feature>
<dbReference type="PANTHER" id="PTHR46459:SF1">
    <property type="entry name" value="E1A-BINDING PROTEIN P400"/>
    <property type="match status" value="1"/>
</dbReference>
<evidence type="ECO:0000256" key="7">
    <source>
        <dbReference type="ARBA" id="ARBA00025178"/>
    </source>
</evidence>
<comment type="similarity">
    <text evidence="2">Belongs to the EAF1 family.</text>
</comment>
<reference evidence="12" key="1">
    <citation type="submission" date="2022-10" db="EMBL/GenBank/DDBJ databases">
        <title>Determination and structural analysis of whole genome sequence of Sarocladium strictum F4-1.</title>
        <authorList>
            <person name="Hu L."/>
            <person name="Jiang Y."/>
        </authorList>
    </citation>
    <scope>NUCLEOTIDE SEQUENCE</scope>
    <source>
        <strain evidence="12">F4-1</strain>
    </source>
</reference>
<feature type="compositionally biased region" description="Polar residues" evidence="9">
    <location>
        <begin position="234"/>
        <end position="250"/>
    </location>
</feature>
<dbReference type="GO" id="GO:0005634">
    <property type="term" value="C:nucleus"/>
    <property type="evidence" value="ECO:0007669"/>
    <property type="project" value="UniProtKB-SubCell"/>
</dbReference>
<feature type="compositionally biased region" description="Polar residues" evidence="9">
    <location>
        <begin position="181"/>
        <end position="190"/>
    </location>
</feature>
<accession>A0AA39L745</accession>
<feature type="compositionally biased region" description="Polar residues" evidence="9">
    <location>
        <begin position="279"/>
        <end position="302"/>
    </location>
</feature>
<dbReference type="Pfam" id="PF13921">
    <property type="entry name" value="Myb_DNA-bind_6"/>
    <property type="match status" value="1"/>
</dbReference>
<comment type="subcellular location">
    <subcellularLocation>
        <location evidence="1">Nucleus</location>
    </subcellularLocation>
</comment>
<feature type="region of interest" description="Disordered" evidence="9">
    <location>
        <begin position="1082"/>
        <end position="1119"/>
    </location>
</feature>
<feature type="compositionally biased region" description="Low complexity" evidence="9">
    <location>
        <begin position="1247"/>
        <end position="1278"/>
    </location>
</feature>
<feature type="compositionally biased region" description="Polar residues" evidence="9">
    <location>
        <begin position="139"/>
        <end position="149"/>
    </location>
</feature>
<feature type="region of interest" description="Disordered" evidence="9">
    <location>
        <begin position="487"/>
        <end position="551"/>
    </location>
</feature>
<feature type="region of interest" description="Disordered" evidence="9">
    <location>
        <begin position="1203"/>
        <end position="1224"/>
    </location>
</feature>
<comment type="caution">
    <text evidence="12">The sequence shown here is derived from an EMBL/GenBank/DDBJ whole genome shotgun (WGS) entry which is preliminary data.</text>
</comment>
<evidence type="ECO:0000256" key="1">
    <source>
        <dbReference type="ARBA" id="ARBA00004123"/>
    </source>
</evidence>
<name>A0AA39L745_SARSR</name>
<evidence type="ECO:0000256" key="8">
    <source>
        <dbReference type="ARBA" id="ARBA00029670"/>
    </source>
</evidence>
<feature type="domain" description="Myb-like" evidence="10">
    <location>
        <begin position="897"/>
        <end position="951"/>
    </location>
</feature>
<feature type="compositionally biased region" description="Low complexity" evidence="9">
    <location>
        <begin position="1034"/>
        <end position="1048"/>
    </location>
</feature>
<feature type="region of interest" description="Disordered" evidence="9">
    <location>
        <begin position="1435"/>
        <end position="1475"/>
    </location>
</feature>
<evidence type="ECO:0000256" key="4">
    <source>
        <dbReference type="ARBA" id="ARBA00022853"/>
    </source>
</evidence>
<proteinExistence type="inferred from homology"/>
<keyword evidence="6" id="KW-0539">Nucleus</keyword>
<feature type="region of interest" description="Disordered" evidence="9">
    <location>
        <begin position="1247"/>
        <end position="1301"/>
    </location>
</feature>
<dbReference type="GO" id="GO:0003682">
    <property type="term" value="F:chromatin binding"/>
    <property type="evidence" value="ECO:0007669"/>
    <property type="project" value="TreeGrafter"/>
</dbReference>
<evidence type="ECO:0000256" key="9">
    <source>
        <dbReference type="SAM" id="MobiDB-lite"/>
    </source>
</evidence>
<dbReference type="EMBL" id="JAPDFR010000005">
    <property type="protein sequence ID" value="KAK0386299.1"/>
    <property type="molecule type" value="Genomic_DNA"/>
</dbReference>
<evidence type="ECO:0000259" key="10">
    <source>
        <dbReference type="PROSITE" id="PS50090"/>
    </source>
</evidence>
<dbReference type="PROSITE" id="PS51204">
    <property type="entry name" value="HSA"/>
    <property type="match status" value="1"/>
</dbReference>
<gene>
    <name evidence="12" type="ORF">NLU13_6136</name>
</gene>